<evidence type="ECO:0000256" key="3">
    <source>
        <dbReference type="ARBA" id="ARBA00022475"/>
    </source>
</evidence>
<evidence type="ECO:0000313" key="11">
    <source>
        <dbReference type="Proteomes" id="UP000000447"/>
    </source>
</evidence>
<evidence type="ECO:0000256" key="9">
    <source>
        <dbReference type="SAM" id="Phobius"/>
    </source>
</evidence>
<feature type="transmembrane region" description="Helical" evidence="9">
    <location>
        <begin position="34"/>
        <end position="54"/>
    </location>
</feature>
<dbReference type="RefSeq" id="WP_015922347.1">
    <property type="nucleotide sequence ID" value="NC_011959.1"/>
</dbReference>
<keyword evidence="4 9" id="KW-0812">Transmembrane</keyword>
<evidence type="ECO:0000256" key="8">
    <source>
        <dbReference type="ARBA" id="ARBA00037998"/>
    </source>
</evidence>
<dbReference type="KEGG" id="tro:trd_1398"/>
<dbReference type="InterPro" id="IPR052157">
    <property type="entry name" value="BCAA_transport_permease"/>
</dbReference>
<dbReference type="PANTHER" id="PTHR11795">
    <property type="entry name" value="BRANCHED-CHAIN AMINO ACID TRANSPORT SYSTEM PERMEASE PROTEIN LIVH"/>
    <property type="match status" value="1"/>
</dbReference>
<evidence type="ECO:0000256" key="4">
    <source>
        <dbReference type="ARBA" id="ARBA00022692"/>
    </source>
</evidence>
<reference evidence="10 11" key="1">
    <citation type="journal article" date="2009" name="PLoS ONE">
        <title>Complete genome sequence of the aerobic CO-oxidizing thermophile Thermomicrobium roseum.</title>
        <authorList>
            <person name="Wu D."/>
            <person name="Raymond J."/>
            <person name="Wu M."/>
            <person name="Chatterji S."/>
            <person name="Ren Q."/>
            <person name="Graham J.E."/>
            <person name="Bryant D.A."/>
            <person name="Robb F."/>
            <person name="Colman A."/>
            <person name="Tallon L.J."/>
            <person name="Badger J.H."/>
            <person name="Madupu R."/>
            <person name="Ward N.L."/>
            <person name="Eisen J.A."/>
        </authorList>
    </citation>
    <scope>NUCLEOTIDE SEQUENCE [LARGE SCALE GENOMIC DNA]</scope>
    <source>
        <strain evidence="11">ATCC 27502 / DSM 5159 / P-2</strain>
    </source>
</reference>
<keyword evidence="2" id="KW-0813">Transport</keyword>
<keyword evidence="7 9" id="KW-0472">Membrane</keyword>
<comment type="subcellular location">
    <subcellularLocation>
        <location evidence="1">Cell membrane</location>
        <topology evidence="1">Multi-pass membrane protein</topology>
    </subcellularLocation>
</comment>
<evidence type="ECO:0000256" key="6">
    <source>
        <dbReference type="ARBA" id="ARBA00022989"/>
    </source>
</evidence>
<sequence length="287" mass="30395">MPVNTASLVIGLSYASLLFLVAVGLSVVFGLMRFINLATGSLYLIGGYIGWSVARSTGNFLLALVAGALAALVVGIAIERGFLQRLHRKELLQVALTLGVAYVVQDVTRWIWGGDPLRLRPPAMLRGSMELFGSVVPIYRVALIVIGAVLAILVWYLLERTKWGAYVRAGVDDLEMVQCLGINVRRIFAIVFSLGALLSGLGGALGTPVTGVAPGTDIQLQLMALIVVILGGLGSVLGAIAASIVVALTDTIVRTFWPEASFFAVWALAAVVLIVRPQGLFGRPGWA</sequence>
<dbReference type="AlphaFoldDB" id="B9L2J6"/>
<dbReference type="OrthoDB" id="9807115at2"/>
<evidence type="ECO:0000256" key="1">
    <source>
        <dbReference type="ARBA" id="ARBA00004651"/>
    </source>
</evidence>
<keyword evidence="3" id="KW-1003">Cell membrane</keyword>
<protein>
    <submittedName>
        <fullName evidence="10">ABC-transporter</fullName>
    </submittedName>
</protein>
<feature type="transmembrane region" description="Helical" evidence="9">
    <location>
        <begin position="60"/>
        <end position="79"/>
    </location>
</feature>
<dbReference type="Proteomes" id="UP000000447">
    <property type="component" value="Chromosome"/>
</dbReference>
<keyword evidence="11" id="KW-1185">Reference proteome</keyword>
<dbReference type="STRING" id="309801.trd_1398"/>
<evidence type="ECO:0000256" key="7">
    <source>
        <dbReference type="ARBA" id="ARBA00023136"/>
    </source>
</evidence>
<evidence type="ECO:0000256" key="2">
    <source>
        <dbReference type="ARBA" id="ARBA00022448"/>
    </source>
</evidence>
<organism evidence="10 11">
    <name type="scientific">Thermomicrobium roseum (strain ATCC 27502 / DSM 5159 / P-2)</name>
    <dbReference type="NCBI Taxonomy" id="309801"/>
    <lineage>
        <taxon>Bacteria</taxon>
        <taxon>Pseudomonadati</taxon>
        <taxon>Thermomicrobiota</taxon>
        <taxon>Thermomicrobia</taxon>
        <taxon>Thermomicrobiales</taxon>
        <taxon>Thermomicrobiaceae</taxon>
        <taxon>Thermomicrobium</taxon>
    </lineage>
</organism>
<feature type="transmembrane region" description="Helical" evidence="9">
    <location>
        <begin position="91"/>
        <end position="112"/>
    </location>
</feature>
<name>B9L2J6_THERP</name>
<dbReference type="CDD" id="cd06582">
    <property type="entry name" value="TM_PBP1_LivH_like"/>
    <property type="match status" value="1"/>
</dbReference>
<evidence type="ECO:0000256" key="5">
    <source>
        <dbReference type="ARBA" id="ARBA00022970"/>
    </source>
</evidence>
<feature type="transmembrane region" description="Helical" evidence="9">
    <location>
        <begin position="218"/>
        <end position="248"/>
    </location>
</feature>
<comment type="similarity">
    <text evidence="8">Belongs to the binding-protein-dependent transport system permease family. LivHM subfamily.</text>
</comment>
<feature type="transmembrane region" description="Helical" evidence="9">
    <location>
        <begin position="132"/>
        <end position="158"/>
    </location>
</feature>
<dbReference type="GO" id="GO:0005886">
    <property type="term" value="C:plasma membrane"/>
    <property type="evidence" value="ECO:0007669"/>
    <property type="project" value="UniProtKB-SubCell"/>
</dbReference>
<dbReference type="PANTHER" id="PTHR11795:SF442">
    <property type="entry name" value="ABC TRANSPORTER ATP-BINDING PROTEIN"/>
    <property type="match status" value="1"/>
</dbReference>
<keyword evidence="6 9" id="KW-1133">Transmembrane helix</keyword>
<proteinExistence type="inferred from homology"/>
<dbReference type="GO" id="GO:0022857">
    <property type="term" value="F:transmembrane transporter activity"/>
    <property type="evidence" value="ECO:0007669"/>
    <property type="project" value="InterPro"/>
</dbReference>
<accession>B9L2J6</accession>
<feature type="transmembrane region" description="Helical" evidence="9">
    <location>
        <begin position="6"/>
        <end position="27"/>
    </location>
</feature>
<feature type="transmembrane region" description="Helical" evidence="9">
    <location>
        <begin position="187"/>
        <end position="206"/>
    </location>
</feature>
<feature type="transmembrane region" description="Helical" evidence="9">
    <location>
        <begin position="260"/>
        <end position="281"/>
    </location>
</feature>
<dbReference type="HOGENOM" id="CLU_039929_2_1_0"/>
<dbReference type="GO" id="GO:0006865">
    <property type="term" value="P:amino acid transport"/>
    <property type="evidence" value="ECO:0007669"/>
    <property type="project" value="UniProtKB-KW"/>
</dbReference>
<dbReference type="EMBL" id="CP001275">
    <property type="protein sequence ID" value="ACM06115.1"/>
    <property type="molecule type" value="Genomic_DNA"/>
</dbReference>
<dbReference type="InterPro" id="IPR001851">
    <property type="entry name" value="ABC_transp_permease"/>
</dbReference>
<dbReference type="Pfam" id="PF02653">
    <property type="entry name" value="BPD_transp_2"/>
    <property type="match status" value="1"/>
</dbReference>
<keyword evidence="5" id="KW-0029">Amino-acid transport</keyword>
<dbReference type="eggNOG" id="COG0559">
    <property type="taxonomic scope" value="Bacteria"/>
</dbReference>
<evidence type="ECO:0000313" key="10">
    <source>
        <dbReference type="EMBL" id="ACM06115.1"/>
    </source>
</evidence>
<gene>
    <name evidence="10" type="ordered locus">trd_1398</name>
</gene>